<dbReference type="EMBL" id="VNHN01000065">
    <property type="protein sequence ID" value="TYP00380.1"/>
    <property type="molecule type" value="Genomic_DNA"/>
</dbReference>
<dbReference type="KEGG" id="xdo:XDD1_0978"/>
<reference evidence="1 3" key="1">
    <citation type="submission" date="2013-07" db="EMBL/GenBank/DDBJ databases">
        <authorList>
            <person name="Genoscope - CEA"/>
        </authorList>
    </citation>
    <scope>NUCLEOTIDE SEQUENCE [LARGE SCALE GENOMIC DNA]</scope>
    <source>
        <strain evidence="1">FRM16</strain>
        <strain evidence="3">FRM16 / DSM 17909</strain>
    </source>
</reference>
<evidence type="ECO:0000313" key="2">
    <source>
        <dbReference type="EMBL" id="TYP00380.1"/>
    </source>
</evidence>
<accession>A0A068QPX9</accession>
<evidence type="ECO:0008006" key="5">
    <source>
        <dbReference type="Google" id="ProtNLM"/>
    </source>
</evidence>
<dbReference type="InterPro" id="IPR038231">
    <property type="entry name" value="MepB-like_sf"/>
</dbReference>
<dbReference type="EMBL" id="FO704550">
    <property type="protein sequence ID" value="CDG16681.1"/>
    <property type="molecule type" value="Genomic_DNA"/>
</dbReference>
<keyword evidence="4" id="KW-1185">Reference proteome</keyword>
<name>A0A068QPX9_9GAMM</name>
<dbReference type="HOGENOM" id="CLU_111604_0_0_6"/>
<reference evidence="2 4" key="2">
    <citation type="submission" date="2019-07" db="EMBL/GenBank/DDBJ databases">
        <title>Genomic Encyclopedia of Type Strains, Phase I: the one thousand microbial genomes (KMG-I) project.</title>
        <authorList>
            <person name="Kyrpides N."/>
        </authorList>
    </citation>
    <scope>NUCLEOTIDE SEQUENCE [LARGE SCALE GENOMIC DNA]</scope>
    <source>
        <strain evidence="2 4">DSM 17909</strain>
    </source>
</reference>
<gene>
    <name evidence="2" type="ORF">LY16_03032</name>
    <name evidence="1" type="ORF">XDD1_0978</name>
</gene>
<proteinExistence type="predicted"/>
<dbReference type="InterPro" id="IPR011235">
    <property type="entry name" value="MepB-like"/>
</dbReference>
<evidence type="ECO:0000313" key="1">
    <source>
        <dbReference type="EMBL" id="CDG16681.1"/>
    </source>
</evidence>
<dbReference type="Proteomes" id="UP000324170">
    <property type="component" value="Unassembled WGS sequence"/>
</dbReference>
<dbReference type="Pfam" id="PF08877">
    <property type="entry name" value="MepB-like"/>
    <property type="match status" value="1"/>
</dbReference>
<dbReference type="RefSeq" id="WP_052705639.1">
    <property type="nucleotide sequence ID" value="NZ_CAWMED010000001.1"/>
</dbReference>
<dbReference type="Gene3D" id="3.40.1350.140">
    <property type="entry name" value="MepB-like"/>
    <property type="match status" value="1"/>
</dbReference>
<dbReference type="PIRSF" id="PIRSF032285">
    <property type="entry name" value="UCP032285"/>
    <property type="match status" value="1"/>
</dbReference>
<dbReference type="STRING" id="351671.XDD1_0978"/>
<evidence type="ECO:0000313" key="3">
    <source>
        <dbReference type="Proteomes" id="UP000032721"/>
    </source>
</evidence>
<sequence>MSLLKQNTIYSGNFPDIFTKINEYLLFPSGLQLNTVPYLETESRDYSAMRFQLNGKAVIFRQAKTTPNKQGQFVTLWKRPTPDSEIMPFEESDDIDFCLIATFSEHQKGIFLFNSHILLKKGVFSSQSKEGKRAIRVYPSWVSPTSKQAIQTQKWQSLYFINLDKQEIAIEQFKRVFLNHNTNN</sequence>
<evidence type="ECO:0000313" key="4">
    <source>
        <dbReference type="Proteomes" id="UP000324170"/>
    </source>
</evidence>
<dbReference type="AlphaFoldDB" id="A0A068QPX9"/>
<dbReference type="Proteomes" id="UP000032721">
    <property type="component" value="Chromosome"/>
</dbReference>
<protein>
    <recommendedName>
        <fullName evidence="5">MepB protein</fullName>
    </recommendedName>
</protein>
<organism evidence="1 3">
    <name type="scientific">Xenorhabdus doucetiae</name>
    <dbReference type="NCBI Taxonomy" id="351671"/>
    <lineage>
        <taxon>Bacteria</taxon>
        <taxon>Pseudomonadati</taxon>
        <taxon>Pseudomonadota</taxon>
        <taxon>Gammaproteobacteria</taxon>
        <taxon>Enterobacterales</taxon>
        <taxon>Morganellaceae</taxon>
        <taxon>Xenorhabdus</taxon>
    </lineage>
</organism>